<dbReference type="RefSeq" id="XP_062720267.1">
    <property type="nucleotide sequence ID" value="XM_062863091.1"/>
</dbReference>
<dbReference type="EMBL" id="JAUDZG010000005">
    <property type="protein sequence ID" value="KAK3304487.1"/>
    <property type="molecule type" value="Genomic_DNA"/>
</dbReference>
<reference evidence="2" key="1">
    <citation type="journal article" date="2023" name="Mol. Phylogenet. Evol.">
        <title>Genome-scale phylogeny and comparative genomics of the fungal order Sordariales.</title>
        <authorList>
            <person name="Hensen N."/>
            <person name="Bonometti L."/>
            <person name="Westerberg I."/>
            <person name="Brannstrom I.O."/>
            <person name="Guillou S."/>
            <person name="Cros-Aarteil S."/>
            <person name="Calhoun S."/>
            <person name="Haridas S."/>
            <person name="Kuo A."/>
            <person name="Mondo S."/>
            <person name="Pangilinan J."/>
            <person name="Riley R."/>
            <person name="LaButti K."/>
            <person name="Andreopoulos B."/>
            <person name="Lipzen A."/>
            <person name="Chen C."/>
            <person name="Yan M."/>
            <person name="Daum C."/>
            <person name="Ng V."/>
            <person name="Clum A."/>
            <person name="Steindorff A."/>
            <person name="Ohm R.A."/>
            <person name="Martin F."/>
            <person name="Silar P."/>
            <person name="Natvig D.O."/>
            <person name="Lalanne C."/>
            <person name="Gautier V."/>
            <person name="Ament-Velasquez S.L."/>
            <person name="Kruys A."/>
            <person name="Hutchinson M.I."/>
            <person name="Powell A.J."/>
            <person name="Barry K."/>
            <person name="Miller A.N."/>
            <person name="Grigoriev I.V."/>
            <person name="Debuchy R."/>
            <person name="Gladieux P."/>
            <person name="Hiltunen Thoren M."/>
            <person name="Johannesson H."/>
        </authorList>
    </citation>
    <scope>NUCLEOTIDE SEQUENCE</scope>
    <source>
        <strain evidence="2">CBS 333.67</strain>
    </source>
</reference>
<organism evidence="2 3">
    <name type="scientific">Chaetomium strumarium</name>
    <dbReference type="NCBI Taxonomy" id="1170767"/>
    <lineage>
        <taxon>Eukaryota</taxon>
        <taxon>Fungi</taxon>
        <taxon>Dikarya</taxon>
        <taxon>Ascomycota</taxon>
        <taxon>Pezizomycotina</taxon>
        <taxon>Sordariomycetes</taxon>
        <taxon>Sordariomycetidae</taxon>
        <taxon>Sordariales</taxon>
        <taxon>Chaetomiaceae</taxon>
        <taxon>Chaetomium</taxon>
    </lineage>
</organism>
<sequence>MLLDECKLQWLTQAERQIPAHRTGGLEIDIVPSHGDVLMGPVPRVSPTSTRPLRNKREQQGHTMAVKYTSSILAIIVALAHPGMSSPACPAKSSSTTVQSTTSTSTTPGPDTLPASCTYRPTATWYATSGCDIPCPTSPLCIADNFVVVPCGCTRAAVSPTTITICPTKAPCNQCMTGWGIATITESNCPPTATATTSTA</sequence>
<dbReference type="GeneID" id="87881920"/>
<feature type="region of interest" description="Disordered" evidence="1">
    <location>
        <begin position="88"/>
        <end position="111"/>
    </location>
</feature>
<name>A0AAJ0M0I2_9PEZI</name>
<evidence type="ECO:0000313" key="2">
    <source>
        <dbReference type="EMBL" id="KAK3304487.1"/>
    </source>
</evidence>
<evidence type="ECO:0000313" key="3">
    <source>
        <dbReference type="Proteomes" id="UP001273166"/>
    </source>
</evidence>
<dbReference type="Proteomes" id="UP001273166">
    <property type="component" value="Unassembled WGS sequence"/>
</dbReference>
<feature type="compositionally biased region" description="Low complexity" evidence="1">
    <location>
        <begin position="93"/>
        <end position="107"/>
    </location>
</feature>
<evidence type="ECO:0000256" key="1">
    <source>
        <dbReference type="SAM" id="MobiDB-lite"/>
    </source>
</evidence>
<gene>
    <name evidence="2" type="ORF">B0T15DRAFT_243237</name>
</gene>
<comment type="caution">
    <text evidence="2">The sequence shown here is derived from an EMBL/GenBank/DDBJ whole genome shotgun (WGS) entry which is preliminary data.</text>
</comment>
<keyword evidence="3" id="KW-1185">Reference proteome</keyword>
<proteinExistence type="predicted"/>
<feature type="region of interest" description="Disordered" evidence="1">
    <location>
        <begin position="38"/>
        <end position="61"/>
    </location>
</feature>
<reference evidence="2" key="2">
    <citation type="submission" date="2023-06" db="EMBL/GenBank/DDBJ databases">
        <authorList>
            <consortium name="Lawrence Berkeley National Laboratory"/>
            <person name="Mondo S.J."/>
            <person name="Hensen N."/>
            <person name="Bonometti L."/>
            <person name="Westerberg I."/>
            <person name="Brannstrom I.O."/>
            <person name="Guillou S."/>
            <person name="Cros-Aarteil S."/>
            <person name="Calhoun S."/>
            <person name="Haridas S."/>
            <person name="Kuo A."/>
            <person name="Pangilinan J."/>
            <person name="Riley R."/>
            <person name="Labutti K."/>
            <person name="Andreopoulos B."/>
            <person name="Lipzen A."/>
            <person name="Chen C."/>
            <person name="Yanf M."/>
            <person name="Daum C."/>
            <person name="Ng V."/>
            <person name="Clum A."/>
            <person name="Steindorff A."/>
            <person name="Ohm R."/>
            <person name="Martin F."/>
            <person name="Silar P."/>
            <person name="Natvig D."/>
            <person name="Lalanne C."/>
            <person name="Gautier V."/>
            <person name="Ament-Velasquez S.L."/>
            <person name="Kruys A."/>
            <person name="Hutchinson M.I."/>
            <person name="Powell A.J."/>
            <person name="Barry K."/>
            <person name="Miller A.N."/>
            <person name="Grigoriev I.V."/>
            <person name="Debuchy R."/>
            <person name="Gladieux P."/>
            <person name="Thoren M.H."/>
            <person name="Johannesson H."/>
        </authorList>
    </citation>
    <scope>NUCLEOTIDE SEQUENCE</scope>
    <source>
        <strain evidence="2">CBS 333.67</strain>
    </source>
</reference>
<accession>A0AAJ0M0I2</accession>
<protein>
    <submittedName>
        <fullName evidence="2">Uncharacterized protein</fullName>
    </submittedName>
</protein>
<dbReference type="AlphaFoldDB" id="A0AAJ0M0I2"/>